<dbReference type="InParanoid" id="A0A6P7YTQ3"/>
<dbReference type="RefSeq" id="XP_030068333.1">
    <property type="nucleotide sequence ID" value="XM_030212473.1"/>
</dbReference>
<organism evidence="8 9">
    <name type="scientific">Microcaecilia unicolor</name>
    <dbReference type="NCBI Taxonomy" id="1415580"/>
    <lineage>
        <taxon>Eukaryota</taxon>
        <taxon>Metazoa</taxon>
        <taxon>Chordata</taxon>
        <taxon>Craniata</taxon>
        <taxon>Vertebrata</taxon>
        <taxon>Euteleostomi</taxon>
        <taxon>Amphibia</taxon>
        <taxon>Gymnophiona</taxon>
        <taxon>Siphonopidae</taxon>
        <taxon>Microcaecilia</taxon>
    </lineage>
</organism>
<dbReference type="InterPro" id="IPR045090">
    <property type="entry name" value="Pept_M3A_M3B"/>
</dbReference>
<dbReference type="GO" id="GO:0006508">
    <property type="term" value="P:proteolysis"/>
    <property type="evidence" value="ECO:0007669"/>
    <property type="project" value="UniProtKB-KW"/>
</dbReference>
<keyword evidence="1 6" id="KW-0645">Protease</keyword>
<proteinExistence type="inferred from homology"/>
<dbReference type="GO" id="GO:0046872">
    <property type="term" value="F:metal ion binding"/>
    <property type="evidence" value="ECO:0007669"/>
    <property type="project" value="UniProtKB-UniRule"/>
</dbReference>
<feature type="domain" description="Peptidase M3A/M3B catalytic" evidence="7">
    <location>
        <begin position="11"/>
        <end position="252"/>
    </location>
</feature>
<keyword evidence="4 6" id="KW-0862">Zinc</keyword>
<comment type="cofactor">
    <cofactor evidence="6">
        <name>Zn(2+)</name>
        <dbReference type="ChEBI" id="CHEBI:29105"/>
    </cofactor>
    <text evidence="6">Binds 1 zinc ion.</text>
</comment>
<dbReference type="GeneID" id="115476221"/>
<dbReference type="Gene3D" id="1.10.1370.40">
    <property type="match status" value="2"/>
</dbReference>
<reference evidence="9" key="1">
    <citation type="submission" date="2025-08" db="UniProtKB">
        <authorList>
            <consortium name="RefSeq"/>
        </authorList>
    </citation>
    <scope>IDENTIFICATION</scope>
</reference>
<dbReference type="OrthoDB" id="17530at2759"/>
<dbReference type="Proteomes" id="UP000515156">
    <property type="component" value="Chromosome 8"/>
</dbReference>
<accession>A0A6P7YTQ3</accession>
<evidence type="ECO:0000256" key="2">
    <source>
        <dbReference type="ARBA" id="ARBA00022723"/>
    </source>
</evidence>
<keyword evidence="3 6" id="KW-0378">Hydrolase</keyword>
<dbReference type="KEGG" id="muo:115476221"/>
<comment type="similarity">
    <text evidence="6">Belongs to the peptidase M3 family.</text>
</comment>
<keyword evidence="2 6" id="KW-0479">Metal-binding</keyword>
<dbReference type="InterPro" id="IPR001567">
    <property type="entry name" value="Pept_M3A_M3B_dom"/>
</dbReference>
<keyword evidence="5 6" id="KW-0482">Metalloprotease</keyword>
<keyword evidence="8" id="KW-1185">Reference proteome</keyword>
<name>A0A6P7YTQ3_9AMPH</name>
<sequence>MQDFVTRSQLLHHTPVAFVICNQIPPVGSSPSTMSFGEMSTLFHEFGHALQHMLTTVPYAGASGINNIEWDAIEMASQFMENWLFDWDTITAISGHYKTKQTLPRHMFQELLEAQYYFRASSMLYQLYLAALDMELHTSSDPWIEVKKRVADRFTVLKPLVEDCVPCTFNHIFGENAYAAGYYSYKWAEMMAQDAFEAFTEVGLQNRRKVFKIGRRYRNTVLSLGGGTSPQEVFRLFRGRNPSPDALLRSYGLE</sequence>
<protein>
    <submittedName>
        <fullName evidence="9">Probable cytosolic oligopeptidase A</fullName>
    </submittedName>
</protein>
<evidence type="ECO:0000313" key="9">
    <source>
        <dbReference type="RefSeq" id="XP_030068333.1"/>
    </source>
</evidence>
<dbReference type="PANTHER" id="PTHR11804:SF83">
    <property type="entry name" value="LD37516P"/>
    <property type="match status" value="1"/>
</dbReference>
<evidence type="ECO:0000256" key="4">
    <source>
        <dbReference type="ARBA" id="ARBA00022833"/>
    </source>
</evidence>
<evidence type="ECO:0000313" key="8">
    <source>
        <dbReference type="Proteomes" id="UP000515156"/>
    </source>
</evidence>
<dbReference type="GO" id="GO:0006518">
    <property type="term" value="P:peptide metabolic process"/>
    <property type="evidence" value="ECO:0007669"/>
    <property type="project" value="TreeGrafter"/>
</dbReference>
<dbReference type="AlphaFoldDB" id="A0A6P7YTQ3"/>
<evidence type="ECO:0000259" key="7">
    <source>
        <dbReference type="Pfam" id="PF01432"/>
    </source>
</evidence>
<dbReference type="GO" id="GO:0004222">
    <property type="term" value="F:metalloendopeptidase activity"/>
    <property type="evidence" value="ECO:0007669"/>
    <property type="project" value="InterPro"/>
</dbReference>
<dbReference type="Pfam" id="PF01432">
    <property type="entry name" value="Peptidase_M3"/>
    <property type="match status" value="1"/>
</dbReference>
<evidence type="ECO:0000256" key="5">
    <source>
        <dbReference type="ARBA" id="ARBA00023049"/>
    </source>
</evidence>
<evidence type="ECO:0000256" key="3">
    <source>
        <dbReference type="ARBA" id="ARBA00022801"/>
    </source>
</evidence>
<evidence type="ECO:0000256" key="6">
    <source>
        <dbReference type="RuleBase" id="RU003435"/>
    </source>
</evidence>
<dbReference type="SUPFAM" id="SSF55486">
    <property type="entry name" value="Metalloproteases ('zincins'), catalytic domain"/>
    <property type="match status" value="1"/>
</dbReference>
<gene>
    <name evidence="9" type="primary">LOC115476221</name>
</gene>
<dbReference type="PANTHER" id="PTHR11804">
    <property type="entry name" value="PROTEASE M3 THIMET OLIGOPEPTIDASE-RELATED"/>
    <property type="match status" value="1"/>
</dbReference>
<evidence type="ECO:0000256" key="1">
    <source>
        <dbReference type="ARBA" id="ARBA00022670"/>
    </source>
</evidence>